<keyword evidence="2" id="KW-1185">Reference proteome</keyword>
<reference evidence="2" key="1">
    <citation type="submission" date="2016-10" db="EMBL/GenBank/DDBJ databases">
        <authorList>
            <person name="Varghese N."/>
            <person name="Submissions S."/>
        </authorList>
    </citation>
    <scope>NUCLEOTIDE SEQUENCE [LARGE SCALE GENOMIC DNA]</scope>
    <source>
        <strain evidence="2">CGMCC 1.10784</strain>
    </source>
</reference>
<organism evidence="1 2">
    <name type="scientific">Paenibacillus catalpae</name>
    <dbReference type="NCBI Taxonomy" id="1045775"/>
    <lineage>
        <taxon>Bacteria</taxon>
        <taxon>Bacillati</taxon>
        <taxon>Bacillota</taxon>
        <taxon>Bacilli</taxon>
        <taxon>Bacillales</taxon>
        <taxon>Paenibacillaceae</taxon>
        <taxon>Paenibacillus</taxon>
    </lineage>
</organism>
<evidence type="ECO:0000313" key="2">
    <source>
        <dbReference type="Proteomes" id="UP000198855"/>
    </source>
</evidence>
<accession>A0A1I2C4G2</accession>
<dbReference type="EMBL" id="FOMT01000003">
    <property type="protein sequence ID" value="SFE62673.1"/>
    <property type="molecule type" value="Genomic_DNA"/>
</dbReference>
<dbReference type="Proteomes" id="UP000198855">
    <property type="component" value="Unassembled WGS sequence"/>
</dbReference>
<name>A0A1I2C4G2_9BACL</name>
<gene>
    <name evidence="1" type="ORF">SAMN05216378_3774</name>
</gene>
<protein>
    <submittedName>
        <fullName evidence="1">Uncharacterized protein</fullName>
    </submittedName>
</protein>
<proteinExistence type="predicted"/>
<dbReference type="AlphaFoldDB" id="A0A1I2C4G2"/>
<evidence type="ECO:0000313" key="1">
    <source>
        <dbReference type="EMBL" id="SFE62673.1"/>
    </source>
</evidence>
<sequence length="40" mass="4932">MMKYRGEQRLKIVLRQELRNLYINDDHGNIMPIEEFILLK</sequence>